<gene>
    <name evidence="19" type="ORF">OFUS_LOCUS16187</name>
</gene>
<feature type="compositionally biased region" description="Basic and acidic residues" evidence="18">
    <location>
        <begin position="505"/>
        <end position="514"/>
    </location>
</feature>
<keyword evidence="4 17" id="KW-0540">Nuclease</keyword>
<evidence type="ECO:0000256" key="17">
    <source>
        <dbReference type="RuleBase" id="RU910737"/>
    </source>
</evidence>
<accession>A0A8J1U4Z8</accession>
<dbReference type="SUPFAM" id="SSF88723">
    <property type="entry name" value="PIN domain-like"/>
    <property type="match status" value="1"/>
</dbReference>
<organism evidence="19 20">
    <name type="scientific">Owenia fusiformis</name>
    <name type="common">Polychaete worm</name>
    <dbReference type="NCBI Taxonomy" id="6347"/>
    <lineage>
        <taxon>Eukaryota</taxon>
        <taxon>Metazoa</taxon>
        <taxon>Spiralia</taxon>
        <taxon>Lophotrochozoa</taxon>
        <taxon>Annelida</taxon>
        <taxon>Polychaeta</taxon>
        <taxon>Sedentaria</taxon>
        <taxon>Canalipalpata</taxon>
        <taxon>Sabellida</taxon>
        <taxon>Oweniida</taxon>
        <taxon>Oweniidae</taxon>
        <taxon>Owenia</taxon>
    </lineage>
</organism>
<evidence type="ECO:0000256" key="2">
    <source>
        <dbReference type="ARBA" id="ARBA00010563"/>
    </source>
</evidence>
<dbReference type="CDD" id="cd09908">
    <property type="entry name" value="H3TH_EXO1"/>
    <property type="match status" value="1"/>
</dbReference>
<comment type="function">
    <text evidence="16">5'-&gt;3' double-stranded DNA exonuclease which may also contain a cryptic 3'-&gt;5' double-stranded DNA exonuclease activity. Also exhibits endonuclease activity against 5'-overhanging flap structures similar to those generated by displacement synthesis when DNA polymerase encounters the 5'-end of a downstream Okazaki fragment. Required for DNA mismatch repair (MMR).</text>
</comment>
<comment type="subcellular location">
    <subcellularLocation>
        <location evidence="1 17">Nucleus</location>
    </subcellularLocation>
</comment>
<evidence type="ECO:0000256" key="13">
    <source>
        <dbReference type="ARBA" id="ARBA00023125"/>
    </source>
</evidence>
<dbReference type="InterPro" id="IPR006084">
    <property type="entry name" value="XPG/Rad2"/>
</dbReference>
<dbReference type="Pfam" id="PF00867">
    <property type="entry name" value="XPG_I"/>
    <property type="match status" value="1"/>
</dbReference>
<evidence type="ECO:0000256" key="18">
    <source>
        <dbReference type="SAM" id="MobiDB-lite"/>
    </source>
</evidence>
<keyword evidence="20" id="KW-1185">Reference proteome</keyword>
<dbReference type="GO" id="GO:0035312">
    <property type="term" value="F:5'-3' DNA exonuclease activity"/>
    <property type="evidence" value="ECO:0007669"/>
    <property type="project" value="UniProtKB-UniRule"/>
</dbReference>
<evidence type="ECO:0000256" key="10">
    <source>
        <dbReference type="ARBA" id="ARBA00022839"/>
    </source>
</evidence>
<dbReference type="PANTHER" id="PTHR11081">
    <property type="entry name" value="FLAP ENDONUCLEASE FAMILY MEMBER"/>
    <property type="match status" value="1"/>
</dbReference>
<dbReference type="SUPFAM" id="SSF47807">
    <property type="entry name" value="5' to 3' exonuclease, C-terminal subdomain"/>
    <property type="match status" value="1"/>
</dbReference>
<dbReference type="InterPro" id="IPR029060">
    <property type="entry name" value="PIN-like_dom_sf"/>
</dbReference>
<dbReference type="GO" id="GO:0046872">
    <property type="term" value="F:metal ion binding"/>
    <property type="evidence" value="ECO:0007669"/>
    <property type="project" value="UniProtKB-UniRule"/>
</dbReference>
<dbReference type="GO" id="GO:0005634">
    <property type="term" value="C:nucleus"/>
    <property type="evidence" value="ECO:0007669"/>
    <property type="project" value="UniProtKB-SubCell"/>
</dbReference>
<feature type="region of interest" description="Disordered" evidence="18">
    <location>
        <begin position="888"/>
        <end position="934"/>
    </location>
</feature>
<dbReference type="GO" id="GO:0006298">
    <property type="term" value="P:mismatch repair"/>
    <property type="evidence" value="ECO:0007669"/>
    <property type="project" value="TreeGrafter"/>
</dbReference>
<evidence type="ECO:0000256" key="12">
    <source>
        <dbReference type="ARBA" id="ARBA00022881"/>
    </source>
</evidence>
<proteinExistence type="inferred from homology"/>
<dbReference type="PRINTS" id="PR00853">
    <property type="entry name" value="XPGRADSUPER"/>
</dbReference>
<dbReference type="EMBL" id="CAIIXF020000008">
    <property type="protein sequence ID" value="CAH1791053.1"/>
    <property type="molecule type" value="Genomic_DNA"/>
</dbReference>
<evidence type="ECO:0000256" key="11">
    <source>
        <dbReference type="ARBA" id="ARBA00022842"/>
    </source>
</evidence>
<dbReference type="FunFam" id="1.10.150.20:FF:000011">
    <property type="entry name" value="exonuclease 1"/>
    <property type="match status" value="1"/>
</dbReference>
<dbReference type="PROSITE" id="PS00842">
    <property type="entry name" value="XPG_2"/>
    <property type="match status" value="1"/>
</dbReference>
<evidence type="ECO:0000256" key="1">
    <source>
        <dbReference type="ARBA" id="ARBA00004123"/>
    </source>
</evidence>
<dbReference type="InterPro" id="IPR037315">
    <property type="entry name" value="EXO1_H3TH"/>
</dbReference>
<dbReference type="PROSITE" id="PS50005">
    <property type="entry name" value="TPR"/>
    <property type="match status" value="1"/>
</dbReference>
<evidence type="ECO:0000313" key="20">
    <source>
        <dbReference type="Proteomes" id="UP000749559"/>
    </source>
</evidence>
<dbReference type="InterPro" id="IPR006086">
    <property type="entry name" value="XPG-I_dom"/>
</dbReference>
<dbReference type="InterPro" id="IPR036279">
    <property type="entry name" value="5-3_exonuclease_C_sf"/>
</dbReference>
<evidence type="ECO:0000313" key="19">
    <source>
        <dbReference type="EMBL" id="CAH1791053.1"/>
    </source>
</evidence>
<evidence type="ECO:0000256" key="15">
    <source>
        <dbReference type="ARBA" id="ARBA00023242"/>
    </source>
</evidence>
<reference evidence="19" key="1">
    <citation type="submission" date="2022-03" db="EMBL/GenBank/DDBJ databases">
        <authorList>
            <person name="Martin C."/>
        </authorList>
    </citation>
    <scope>NUCLEOTIDE SEQUENCE</scope>
</reference>
<evidence type="ECO:0000256" key="3">
    <source>
        <dbReference type="ARBA" id="ARBA00020324"/>
    </source>
</evidence>
<evidence type="ECO:0000256" key="14">
    <source>
        <dbReference type="ARBA" id="ARBA00023204"/>
    </source>
</evidence>
<dbReference type="InterPro" id="IPR019734">
    <property type="entry name" value="TPR_rpt"/>
</dbReference>
<feature type="compositionally biased region" description="Polar residues" evidence="18">
    <location>
        <begin position="702"/>
        <end position="713"/>
    </location>
</feature>
<dbReference type="SMART" id="SM00279">
    <property type="entry name" value="HhH2"/>
    <property type="match status" value="1"/>
</dbReference>
<dbReference type="InterPro" id="IPR006085">
    <property type="entry name" value="XPG_DNA_repair_N"/>
</dbReference>
<feature type="region of interest" description="Disordered" evidence="18">
    <location>
        <begin position="748"/>
        <end position="876"/>
    </location>
</feature>
<keyword evidence="13 17" id="KW-0238">DNA-binding</keyword>
<feature type="region of interest" description="Disordered" evidence="18">
    <location>
        <begin position="483"/>
        <end position="514"/>
    </location>
</feature>
<dbReference type="EC" id="3.1.-.-" evidence="17"/>
<feature type="compositionally biased region" description="Low complexity" evidence="18">
    <location>
        <begin position="812"/>
        <end position="822"/>
    </location>
</feature>
<comment type="cofactor">
    <cofactor evidence="17">
        <name>Mg(2+)</name>
        <dbReference type="ChEBI" id="CHEBI:18420"/>
    </cofactor>
    <text evidence="17">Binds 2 magnesium ions per subunit. They probably participate in the reaction catalyzed by the enzyme. May bind an additional third magnesium ion after substrate binding.</text>
</comment>
<feature type="region of interest" description="Disordered" evidence="18">
    <location>
        <begin position="621"/>
        <end position="664"/>
    </location>
</feature>
<dbReference type="FunFam" id="3.40.50.1010:FF:000096">
    <property type="entry name" value="Exonuclease 1"/>
    <property type="match status" value="1"/>
</dbReference>
<dbReference type="Pfam" id="PF00752">
    <property type="entry name" value="XPG_N"/>
    <property type="match status" value="1"/>
</dbReference>
<keyword evidence="15 17" id="KW-0539">Nucleus</keyword>
<keyword evidence="11 17" id="KW-0460">Magnesium</keyword>
<keyword evidence="8 17" id="KW-0228">DNA excision</keyword>
<evidence type="ECO:0000256" key="16">
    <source>
        <dbReference type="ARBA" id="ARBA00055562"/>
    </source>
</evidence>
<sequence length="934" mass="104239">MGISGLLPFLKNASKQANIKEYKGCTVAIDTYCWLHKGAFACAEKLGKGEKTDTYVWYVMKFVNNLLSWDIKPIMVFDGCHLPSKKGVEKSRRERRELYRKKAAQYLREGKKSEARDCFTKCIDITPLMALEVMQACRAKGVDCIVAPYEADSQLAYLSKTGIAQVIITEDSDLVLFGCKKVMFKMDIAGNGILIERMHLNKATQIQQDYFTFDKFRYMCILSGCDYLPSLPGIGLGKACKLFKITRQADMTMVIRKLPTTLKMSQLIVPQDYIDAFFRANNTFLYQLVFDPLERRLRPLNDYPPDINRADLDYAGPYIPMEKAYQIALGNINVNNGQIIGDFDPDTYQPPKRSDSWTSRTDTPLHKLSIWHPNYRKMADMAQVNQTVVEVDPPTTRGKETTISTLPGLKKFSPRKRPRAPDTPEVDPSSKSEPELMDLYTTITDENDIFNPKKKLKITPAFHEFKPENKAYEANDYFSKNKVGSEWAKPNKPNTDSDNDSDDNDTPKRQSVDDKLSLAYMEKTTAHLPSLPDTAEIPTKLEEKLKTPPGLNKFAVSTGGKKKFNLSATKLMPETKAVKSRFFTSTNKFAVKKDPEAQPITSFFDTPQPIIKPANQSIINAPKTTTVNEKKSEPELNVNDHKTNEVLKPDTDSAESNNTTSAHRLFSWATKFESKYAKSDSESIDKNRLSQDKNQYKPVVPSKNTENASQKSESSLKSEDAGSIDTNELSQYSNGYSIDTSQISMSQILGSQSLGSETEETPTPADIDSGNFTMSEGLASTEVEEPPLLPSMDPDGDAAIHANSPPLPPLKSSPSSQENSKSLRSPPGVNSTPISAKSGQSKTMGSCRRTGLARTQGKTLHKKKLNNENDTSGKQKKIQSFFTQFTYKNTSSKTDKLAPAKRQPLSPNKDNATPEGDPVIHRTGADTVQRKLLT</sequence>
<dbReference type="Proteomes" id="UP000749559">
    <property type="component" value="Unassembled WGS sequence"/>
</dbReference>
<evidence type="ECO:0000256" key="9">
    <source>
        <dbReference type="ARBA" id="ARBA00022801"/>
    </source>
</evidence>
<protein>
    <recommendedName>
        <fullName evidence="3 17">Exonuclease 1</fullName>
        <ecNumber evidence="17">3.1.-.-</ecNumber>
    </recommendedName>
</protein>
<dbReference type="InterPro" id="IPR019974">
    <property type="entry name" value="XPG_CS"/>
</dbReference>
<keyword evidence="14 17" id="KW-0234">DNA repair</keyword>
<evidence type="ECO:0000256" key="6">
    <source>
        <dbReference type="ARBA" id="ARBA00022759"/>
    </source>
</evidence>
<keyword evidence="5 17" id="KW-0479">Metal-binding</keyword>
<evidence type="ECO:0000256" key="7">
    <source>
        <dbReference type="ARBA" id="ARBA00022763"/>
    </source>
</evidence>
<name>A0A8J1U4Z8_OWEFU</name>
<dbReference type="Gene3D" id="1.10.150.20">
    <property type="entry name" value="5' to 3' exonuclease, C-terminal subdomain"/>
    <property type="match status" value="1"/>
</dbReference>
<feature type="compositionally biased region" description="Polar residues" evidence="18">
    <location>
        <begin position="724"/>
        <end position="735"/>
    </location>
</feature>
<dbReference type="OrthoDB" id="26491at2759"/>
<feature type="compositionally biased region" description="Basic and acidic residues" evidence="18">
    <location>
        <begin position="628"/>
        <end position="651"/>
    </location>
</feature>
<feature type="region of interest" description="Disordered" evidence="18">
    <location>
        <begin position="393"/>
        <end position="435"/>
    </location>
</feature>
<dbReference type="GO" id="GO:0017108">
    <property type="term" value="F:5'-flap endonuclease activity"/>
    <property type="evidence" value="ECO:0007669"/>
    <property type="project" value="TreeGrafter"/>
</dbReference>
<dbReference type="CDD" id="cd09857">
    <property type="entry name" value="PIN_EXO1"/>
    <property type="match status" value="1"/>
</dbReference>
<dbReference type="AlphaFoldDB" id="A0A8J1U4Z8"/>
<evidence type="ECO:0000256" key="4">
    <source>
        <dbReference type="ARBA" id="ARBA00022722"/>
    </source>
</evidence>
<feature type="compositionally biased region" description="Polar residues" evidence="18">
    <location>
        <begin position="828"/>
        <end position="844"/>
    </location>
</feature>
<evidence type="ECO:0000256" key="8">
    <source>
        <dbReference type="ARBA" id="ARBA00022769"/>
    </source>
</evidence>
<keyword evidence="6" id="KW-0255">Endonuclease</keyword>
<keyword evidence="9 17" id="KW-0378">Hydrolase</keyword>
<dbReference type="GO" id="GO:0006310">
    <property type="term" value="P:DNA recombination"/>
    <property type="evidence" value="ECO:0007669"/>
    <property type="project" value="TreeGrafter"/>
</dbReference>
<keyword evidence="12 17" id="KW-0267">Excision nuclease</keyword>
<feature type="compositionally biased region" description="Basic and acidic residues" evidence="18">
    <location>
        <begin position="677"/>
        <end position="695"/>
    </location>
</feature>
<keyword evidence="10 17" id="KW-0269">Exonuclease</keyword>
<evidence type="ECO:0000256" key="5">
    <source>
        <dbReference type="ARBA" id="ARBA00022723"/>
    </source>
</evidence>
<feature type="region of interest" description="Disordered" evidence="18">
    <location>
        <begin position="677"/>
        <end position="735"/>
    </location>
</feature>
<dbReference type="SMART" id="SM00484">
    <property type="entry name" value="XPGI"/>
    <property type="match status" value="1"/>
</dbReference>
<dbReference type="PANTHER" id="PTHR11081:SF8">
    <property type="entry name" value="EXONUCLEASE 1"/>
    <property type="match status" value="1"/>
</dbReference>
<dbReference type="GO" id="GO:0003677">
    <property type="term" value="F:DNA binding"/>
    <property type="evidence" value="ECO:0007669"/>
    <property type="project" value="UniProtKB-UniRule"/>
</dbReference>
<keyword evidence="7 17" id="KW-0227">DNA damage</keyword>
<comment type="similarity">
    <text evidence="2 17">Belongs to the XPG/RAD2 endonuclease family. EXO1 subfamily.</text>
</comment>
<comment type="function">
    <text evidence="17">5'-&gt;3' double-stranded DNA exonuclease which may also possess a cryptic 3'-&gt;5' double-stranded DNA exonuclease activity. Functions in DNA mismatch repair.</text>
</comment>
<dbReference type="InterPro" id="IPR008918">
    <property type="entry name" value="HhH2"/>
</dbReference>
<dbReference type="SMART" id="SM00485">
    <property type="entry name" value="XPGN"/>
    <property type="match status" value="1"/>
</dbReference>
<comment type="caution">
    <text evidence="19">The sequence shown here is derived from an EMBL/GenBank/DDBJ whole genome shotgun (WGS) entry which is preliminary data.</text>
</comment>
<dbReference type="Gene3D" id="3.40.50.1010">
    <property type="entry name" value="5'-nuclease"/>
    <property type="match status" value="1"/>
</dbReference>
<dbReference type="InterPro" id="IPR044752">
    <property type="entry name" value="PIN-like_EXO1"/>
</dbReference>